<dbReference type="Gene3D" id="1.25.10.10">
    <property type="entry name" value="Leucine-rich Repeat Variant"/>
    <property type="match status" value="1"/>
</dbReference>
<keyword evidence="2 5" id="KW-0813">Transport</keyword>
<evidence type="ECO:0000313" key="8">
    <source>
        <dbReference type="Proteomes" id="UP000192639"/>
    </source>
</evidence>
<evidence type="ECO:0000256" key="3">
    <source>
        <dbReference type="ARBA" id="ARBA00022737"/>
    </source>
</evidence>
<dbReference type="InterPro" id="IPR016024">
    <property type="entry name" value="ARM-type_fold"/>
</dbReference>
<dbReference type="AlphaFoldDB" id="A0A1Y1S942"/>
<dbReference type="VEuPathDB" id="MicrosporidiaDB:ECANGB1_1689"/>
<comment type="similarity">
    <text evidence="1 5">Belongs to the importin alpha family.</text>
</comment>
<keyword evidence="8" id="KW-1185">Reference proteome</keyword>
<dbReference type="Proteomes" id="UP000192639">
    <property type="component" value="Unassembled WGS sequence"/>
</dbReference>
<evidence type="ECO:0000256" key="2">
    <source>
        <dbReference type="ARBA" id="ARBA00022448"/>
    </source>
</evidence>
<gene>
    <name evidence="7" type="primary">IMA2</name>
    <name evidence="7" type="ORF">ECANGB1_1689</name>
</gene>
<keyword evidence="3" id="KW-0677">Repeat</keyword>
<feature type="domain" description="IBB" evidence="6">
    <location>
        <begin position="5"/>
        <end position="39"/>
    </location>
</feature>
<comment type="caution">
    <text evidence="7">The sequence shown here is derived from an EMBL/GenBank/DDBJ whole genome shotgun (WGS) entry which is preliminary data.</text>
</comment>
<dbReference type="PIRSF" id="PIRSF005673">
    <property type="entry name" value="Importin_alpha"/>
    <property type="match status" value="1"/>
</dbReference>
<evidence type="ECO:0000256" key="4">
    <source>
        <dbReference type="ARBA" id="ARBA00022927"/>
    </source>
</evidence>
<evidence type="ECO:0000259" key="6">
    <source>
        <dbReference type="Pfam" id="PF01749"/>
    </source>
</evidence>
<evidence type="ECO:0000313" key="7">
    <source>
        <dbReference type="EMBL" id="ORD94972.1"/>
    </source>
</evidence>
<dbReference type="EMBL" id="LWDP01000005">
    <property type="protein sequence ID" value="ORD94972.1"/>
    <property type="molecule type" value="Genomic_DNA"/>
</dbReference>
<evidence type="ECO:0000256" key="1">
    <source>
        <dbReference type="ARBA" id="ARBA00010394"/>
    </source>
</evidence>
<dbReference type="InterPro" id="IPR011989">
    <property type="entry name" value="ARM-like"/>
</dbReference>
<protein>
    <recommendedName>
        <fullName evidence="5">Importin subunit alpha</fullName>
    </recommendedName>
</protein>
<proteinExistence type="inferred from homology"/>
<name>A0A1Y1S942_9MICR</name>
<dbReference type="InterPro" id="IPR002652">
    <property type="entry name" value="Importin-a_IBB"/>
</dbReference>
<dbReference type="GO" id="GO:0005737">
    <property type="term" value="C:cytoplasm"/>
    <property type="evidence" value="ECO:0007669"/>
    <property type="project" value="InterPro"/>
</dbReference>
<dbReference type="GO" id="GO:0061608">
    <property type="term" value="F:nuclear import signal receptor activity"/>
    <property type="evidence" value="ECO:0007669"/>
    <property type="project" value="InterPro"/>
</dbReference>
<sequence length="508" mass="57916">MYGDRTAETQRKQRQEENVELRRVRTEELLKKKREALESTTNVVYAASRQKLESYQPEDIYNGAYEFRLVLSQENNPPIQAVIDSGIVNRVVDLLEPSFYVNAGIALERANAIRIECAWILTNICTGTHEQTRVVARTRAPMLLVEMLCEEDHGVVDQSVWCLGNIAGDCEEFRDALIQMDVVEKTIHKINKYGTDQLNIKILRNLLWLLSNLNRGRNPSPEKENMQKSLLVFEQFCLSQDAETVSTCFWGISYICDSDEELTTYILNSVMFRKMYELLSSFTQYLQTQRGTKSIQTTICISAISPLIRTVGNIVSGSDEQTEIVIKSGIIEMLPVIFYNFGSKKIARIRKEICWTLSNISAGTVNQVRHLFDRRFISMLIDAISKYEIFIRKEAIYALVSISAFASSQNQTNELLDLGIIKGLKKCIESCANYPDVLVQTLEVCANLFDGGEEMLKRTGVNRVHEEMVNSKLADMIEDLQDVRSNVVASKAYDIIIKYFNGEDEDVY</sequence>
<dbReference type="Pfam" id="PF01749">
    <property type="entry name" value="IBB"/>
    <property type="match status" value="1"/>
</dbReference>
<evidence type="ECO:0000256" key="5">
    <source>
        <dbReference type="PIRNR" id="PIRNR005673"/>
    </source>
</evidence>
<dbReference type="InterPro" id="IPR000225">
    <property type="entry name" value="Armadillo"/>
</dbReference>
<dbReference type="SMART" id="SM00185">
    <property type="entry name" value="ARM"/>
    <property type="match status" value="4"/>
</dbReference>
<dbReference type="OrthoDB" id="29145at2759"/>
<accession>A0A1Y1S942</accession>
<organism evidence="7 8">
    <name type="scientific">Enterospora canceri</name>
    <dbReference type="NCBI Taxonomy" id="1081671"/>
    <lineage>
        <taxon>Eukaryota</taxon>
        <taxon>Fungi</taxon>
        <taxon>Fungi incertae sedis</taxon>
        <taxon>Microsporidia</taxon>
        <taxon>Enterocytozoonidae</taxon>
        <taxon>Enterospora</taxon>
    </lineage>
</organism>
<dbReference type="GO" id="GO:0006606">
    <property type="term" value="P:protein import into nucleus"/>
    <property type="evidence" value="ECO:0007669"/>
    <property type="project" value="InterPro"/>
</dbReference>
<dbReference type="Pfam" id="PF00514">
    <property type="entry name" value="Arm"/>
    <property type="match status" value="1"/>
</dbReference>
<reference evidence="7 8" key="1">
    <citation type="journal article" date="2017" name="Environ. Microbiol.">
        <title>Decay of the glycolytic pathway and adaptation to intranuclear parasitism within Enterocytozoonidae microsporidia.</title>
        <authorList>
            <person name="Wiredu Boakye D."/>
            <person name="Jaroenlak P."/>
            <person name="Prachumwat A."/>
            <person name="Williams T.A."/>
            <person name="Bateman K.S."/>
            <person name="Itsathitphaisarn O."/>
            <person name="Sritunyalucksana K."/>
            <person name="Paszkiewicz K.H."/>
            <person name="Moore K.A."/>
            <person name="Stentiford G.D."/>
            <person name="Williams B.A."/>
        </authorList>
    </citation>
    <scope>NUCLEOTIDE SEQUENCE [LARGE SCALE GENOMIC DNA]</scope>
    <source>
        <strain evidence="7 8">GB1</strain>
    </source>
</reference>
<dbReference type="InterPro" id="IPR024931">
    <property type="entry name" value="Importin_alpha"/>
</dbReference>
<keyword evidence="4 5" id="KW-0653">Protein transport</keyword>
<dbReference type="PANTHER" id="PTHR23316">
    <property type="entry name" value="IMPORTIN ALPHA"/>
    <property type="match status" value="1"/>
</dbReference>
<dbReference type="SUPFAM" id="SSF48371">
    <property type="entry name" value="ARM repeat"/>
    <property type="match status" value="1"/>
</dbReference>